<keyword evidence="11" id="KW-1185">Reference proteome</keyword>
<keyword evidence="3 7" id="KW-0812">Transmembrane</keyword>
<keyword evidence="4 7" id="KW-1133">Transmembrane helix</keyword>
<organism evidence="10 11">
    <name type="scientific">Mucor plumbeus</name>
    <dbReference type="NCBI Taxonomy" id="97098"/>
    <lineage>
        <taxon>Eukaryota</taxon>
        <taxon>Fungi</taxon>
        <taxon>Fungi incertae sedis</taxon>
        <taxon>Mucoromycota</taxon>
        <taxon>Mucoromycotina</taxon>
        <taxon>Mucoromycetes</taxon>
        <taxon>Mucorales</taxon>
        <taxon>Mucorineae</taxon>
        <taxon>Mucoraceae</taxon>
        <taxon>Mucor</taxon>
    </lineage>
</organism>
<dbReference type="PANTHER" id="PTHR31247:SF5">
    <property type="entry name" value="DUF4203 DOMAIN-CONTAINING PROTEIN"/>
    <property type="match status" value="1"/>
</dbReference>
<evidence type="ECO:0000256" key="1">
    <source>
        <dbReference type="ARBA" id="ARBA00004141"/>
    </source>
</evidence>
<name>A0A8H7UY99_9FUNG</name>
<feature type="chain" id="PRO_5034950125" description="Transmembrane protein 198" evidence="8">
    <location>
        <begin position="23"/>
        <end position="346"/>
    </location>
</feature>
<feature type="transmembrane region" description="Helical" evidence="7">
    <location>
        <begin position="160"/>
        <end position="179"/>
    </location>
</feature>
<dbReference type="PANTHER" id="PTHR31247">
    <property type="entry name" value="TRANSMEMBRANE PROTEIN 198 FAMILY MEMBER"/>
    <property type="match status" value="1"/>
</dbReference>
<proteinExistence type="inferred from homology"/>
<feature type="transmembrane region" description="Helical" evidence="7">
    <location>
        <begin position="237"/>
        <end position="257"/>
    </location>
</feature>
<reference evidence="10" key="1">
    <citation type="submission" date="2020-12" db="EMBL/GenBank/DDBJ databases">
        <title>Metabolic potential, ecology and presence of endohyphal bacteria is reflected in genomic diversity of Mucoromycotina.</title>
        <authorList>
            <person name="Muszewska A."/>
            <person name="Okrasinska A."/>
            <person name="Steczkiewicz K."/>
            <person name="Drgas O."/>
            <person name="Orlowska M."/>
            <person name="Perlinska-Lenart U."/>
            <person name="Aleksandrzak-Piekarczyk T."/>
            <person name="Szatraj K."/>
            <person name="Zielenkiewicz U."/>
            <person name="Pilsyk S."/>
            <person name="Malc E."/>
            <person name="Mieczkowski P."/>
            <person name="Kruszewska J.S."/>
            <person name="Biernat P."/>
            <person name="Pawlowska J."/>
        </authorList>
    </citation>
    <scope>NUCLEOTIDE SEQUENCE</scope>
    <source>
        <strain evidence="10">CBS 226.32</strain>
    </source>
</reference>
<comment type="caution">
    <text evidence="10">The sequence shown here is derived from an EMBL/GenBank/DDBJ whole genome shotgun (WGS) entry which is preliminary data.</text>
</comment>
<evidence type="ECO:0000259" key="9">
    <source>
        <dbReference type="Pfam" id="PF13886"/>
    </source>
</evidence>
<evidence type="ECO:0000256" key="4">
    <source>
        <dbReference type="ARBA" id="ARBA00022989"/>
    </source>
</evidence>
<dbReference type="GO" id="GO:0005886">
    <property type="term" value="C:plasma membrane"/>
    <property type="evidence" value="ECO:0007669"/>
    <property type="project" value="TreeGrafter"/>
</dbReference>
<protein>
    <recommendedName>
        <fullName evidence="6">Transmembrane protein 198</fullName>
    </recommendedName>
</protein>
<feature type="transmembrane region" description="Helical" evidence="7">
    <location>
        <begin position="305"/>
        <end position="324"/>
    </location>
</feature>
<dbReference type="AlphaFoldDB" id="A0A8H7UY99"/>
<keyword evidence="5 7" id="KW-0472">Membrane</keyword>
<evidence type="ECO:0000256" key="3">
    <source>
        <dbReference type="ARBA" id="ARBA00022692"/>
    </source>
</evidence>
<evidence type="ECO:0000256" key="2">
    <source>
        <dbReference type="ARBA" id="ARBA00006244"/>
    </source>
</evidence>
<evidence type="ECO:0000256" key="7">
    <source>
        <dbReference type="SAM" id="Phobius"/>
    </source>
</evidence>
<dbReference type="Pfam" id="PF13886">
    <property type="entry name" value="TM7S3_TM198"/>
    <property type="match status" value="1"/>
</dbReference>
<evidence type="ECO:0000313" key="11">
    <source>
        <dbReference type="Proteomes" id="UP000650833"/>
    </source>
</evidence>
<feature type="signal peptide" evidence="8">
    <location>
        <begin position="1"/>
        <end position="22"/>
    </location>
</feature>
<feature type="transmembrane region" description="Helical" evidence="7">
    <location>
        <begin position="103"/>
        <end position="122"/>
    </location>
</feature>
<sequence>MQSFNFFCHSIILLLLVSYITGENSFGDNNNNSSLQNHSNIKKDCVELTTTSTIKSIPTVTFEKHQPAASVISEPCCHKVNSTCCSNESEKKEDKAPEFEPQVIGASVLLLVAGLYLMVYGFPLFRITVAVVGFIFGGAVTWVGLQAGEPTASYPNASDLYIGTCVGVAVVAAIICVVLYKVGLYLLCGMAGVLLAIYICCWQEDFFLQNIFHRTLFVLSLVVAFILGLIFLEFATVIVSMAIVGAYILTLGVDLFVRTGFIKSLEVILDFNPERNANSRYHLNKMGLGKRSAPGNYDPDWKTHYTLGGMIVLVCLSALFQAWYNKGNRFGLRVIRNSNDTLHKLK</sequence>
<keyword evidence="8" id="KW-0732">Signal</keyword>
<gene>
    <name evidence="10" type="ORF">INT46_004528</name>
</gene>
<feature type="domain" description="TM7S3/TM198-like" evidence="9">
    <location>
        <begin position="108"/>
        <end position="321"/>
    </location>
</feature>
<feature type="transmembrane region" description="Helical" evidence="7">
    <location>
        <begin position="211"/>
        <end position="232"/>
    </location>
</feature>
<feature type="transmembrane region" description="Helical" evidence="7">
    <location>
        <begin position="184"/>
        <end position="205"/>
    </location>
</feature>
<dbReference type="EMBL" id="JAEPRC010000324">
    <property type="protein sequence ID" value="KAG2200240.1"/>
    <property type="molecule type" value="Genomic_DNA"/>
</dbReference>
<evidence type="ECO:0000256" key="6">
    <source>
        <dbReference type="ARBA" id="ARBA00049737"/>
    </source>
</evidence>
<dbReference type="Proteomes" id="UP000650833">
    <property type="component" value="Unassembled WGS sequence"/>
</dbReference>
<comment type="similarity">
    <text evidence="2">Belongs to the TMEM198 family.</text>
</comment>
<accession>A0A8H7UY99</accession>
<evidence type="ECO:0000256" key="8">
    <source>
        <dbReference type="SAM" id="SignalP"/>
    </source>
</evidence>
<dbReference type="InterPro" id="IPR040236">
    <property type="entry name" value="TMEM198"/>
</dbReference>
<evidence type="ECO:0000256" key="5">
    <source>
        <dbReference type="ARBA" id="ARBA00023136"/>
    </source>
</evidence>
<evidence type="ECO:0000313" key="10">
    <source>
        <dbReference type="EMBL" id="KAG2200240.1"/>
    </source>
</evidence>
<comment type="subcellular location">
    <subcellularLocation>
        <location evidence="1">Membrane</location>
        <topology evidence="1">Multi-pass membrane protein</topology>
    </subcellularLocation>
</comment>
<dbReference type="OrthoDB" id="102260at2759"/>
<feature type="transmembrane region" description="Helical" evidence="7">
    <location>
        <begin position="129"/>
        <end position="148"/>
    </location>
</feature>
<dbReference type="InterPro" id="IPR025256">
    <property type="entry name" value="TM7S3/TM198-like_dom"/>
</dbReference>